<dbReference type="Proteomes" id="UP000265120">
    <property type="component" value="Chromosome 16"/>
</dbReference>
<feature type="chain" id="PRO_5017957816" evidence="8">
    <location>
        <begin position="20"/>
        <end position="469"/>
    </location>
</feature>
<dbReference type="GeneID" id="103391900"/>
<evidence type="ECO:0000256" key="8">
    <source>
        <dbReference type="SAM" id="SignalP"/>
    </source>
</evidence>
<accession>A0A3P8V4Z9</accession>
<dbReference type="GO" id="GO:0005615">
    <property type="term" value="C:extracellular space"/>
    <property type="evidence" value="ECO:0007669"/>
    <property type="project" value="TreeGrafter"/>
</dbReference>
<evidence type="ECO:0000256" key="3">
    <source>
        <dbReference type="ARBA" id="ARBA00022729"/>
    </source>
</evidence>
<protein>
    <submittedName>
        <fullName evidence="9">Hemopexin a</fullName>
    </submittedName>
</protein>
<dbReference type="CTD" id="327588"/>
<feature type="region of interest" description="Disordered" evidence="7">
    <location>
        <begin position="25"/>
        <end position="72"/>
    </location>
</feature>
<evidence type="ECO:0000313" key="9">
    <source>
        <dbReference type="Ensembl" id="ENSCSEP00000009184.1"/>
    </source>
</evidence>
<feature type="compositionally biased region" description="Basic and acidic residues" evidence="7">
    <location>
        <begin position="25"/>
        <end position="71"/>
    </location>
</feature>
<evidence type="ECO:0000313" key="10">
    <source>
        <dbReference type="Proteomes" id="UP000265120"/>
    </source>
</evidence>
<organism evidence="9 10">
    <name type="scientific">Cynoglossus semilaevis</name>
    <name type="common">Tongue sole</name>
    <dbReference type="NCBI Taxonomy" id="244447"/>
    <lineage>
        <taxon>Eukaryota</taxon>
        <taxon>Metazoa</taxon>
        <taxon>Chordata</taxon>
        <taxon>Craniata</taxon>
        <taxon>Vertebrata</taxon>
        <taxon>Euteleostomi</taxon>
        <taxon>Actinopterygii</taxon>
        <taxon>Neopterygii</taxon>
        <taxon>Teleostei</taxon>
        <taxon>Neoteleostei</taxon>
        <taxon>Acanthomorphata</taxon>
        <taxon>Carangaria</taxon>
        <taxon>Pleuronectiformes</taxon>
        <taxon>Pleuronectoidei</taxon>
        <taxon>Cynoglossidae</taxon>
        <taxon>Cynoglossinae</taxon>
        <taxon>Cynoglossus</taxon>
    </lineage>
</organism>
<dbReference type="GeneTree" id="ENSGT00940000166972"/>
<dbReference type="InterPro" id="IPR051298">
    <property type="entry name" value="Heme_transport/Cell_adhesion"/>
</dbReference>
<dbReference type="SUPFAM" id="SSF50923">
    <property type="entry name" value="Hemopexin-like domain"/>
    <property type="match status" value="2"/>
</dbReference>
<keyword evidence="10" id="KW-1185">Reference proteome</keyword>
<evidence type="ECO:0000256" key="5">
    <source>
        <dbReference type="ARBA" id="ARBA00023180"/>
    </source>
</evidence>
<dbReference type="RefSeq" id="XP_008326582.1">
    <property type="nucleotide sequence ID" value="XM_008328360.3"/>
</dbReference>
<feature type="repeat" description="Hemopexin" evidence="6">
    <location>
        <begin position="327"/>
        <end position="374"/>
    </location>
</feature>
<dbReference type="STRING" id="244447.ENSCSEP00000009184"/>
<dbReference type="KEGG" id="csem:103391900"/>
<feature type="repeat" description="Hemopexin" evidence="6">
    <location>
        <begin position="219"/>
        <end position="265"/>
    </location>
</feature>
<evidence type="ECO:0000256" key="1">
    <source>
        <dbReference type="ARBA" id="ARBA00004613"/>
    </source>
</evidence>
<feature type="repeat" description="Hemopexin" evidence="6">
    <location>
        <begin position="121"/>
        <end position="172"/>
    </location>
</feature>
<reference evidence="9" key="3">
    <citation type="submission" date="2025-09" db="UniProtKB">
        <authorList>
            <consortium name="Ensembl"/>
        </authorList>
    </citation>
    <scope>IDENTIFICATION</scope>
</reference>
<name>A0A3P8V4Z9_CYNSE</name>
<dbReference type="OMA" id="GSGNDNH"/>
<dbReference type="InterPro" id="IPR000585">
    <property type="entry name" value="Hemopexin-like_dom"/>
</dbReference>
<sequence length="469" mass="53839">MKRLSQVLCLCLTLALVLADKPDHAGPPDHAKAHGHDNHGPPDHAKAHGHDKHGNDHDHEHDHEHDHDAPDRCTGLEMDAVAVNEDGVPYFFKGHYLFKGFSGKAENSNESFAEMDDDHHLGHVDAAFRLHHEDGHDHDHMFFFLDDKVFSYYKHKLEDGFPKNISEAFPGIPDHLDAAVPCPKPDCEEDSVIFFKEHEIYHFTVKNKSVEEHHEFKTMPNCTAAFRFMEHYYCFHGFKFSRFDPKTGEVHGKYPKVTRDYFMKCANYSEDTDEVERERCSHVHLDAITSDHDGNMFAFRGHHYIRRDEGNDTLTVADIEDAFKEVHSDVDAVFTYEDHLYMIKDDKLFVYQSGDDHTLLEGYPKSVKEELGVDGHIDAAFVCEDNHIVHIIKDNHIYDVELKNSPRVPEKEKTMALFQKVDAAKCDKNGIRVIVGNHFYRFDSTALLVGAKALPDQHRVSMELFGCDH</sequence>
<reference evidence="9" key="2">
    <citation type="submission" date="2025-08" db="UniProtKB">
        <authorList>
            <consortium name="Ensembl"/>
        </authorList>
    </citation>
    <scope>IDENTIFICATION</scope>
</reference>
<reference evidence="9 10" key="1">
    <citation type="journal article" date="2014" name="Nat. Genet.">
        <title>Whole-genome sequence of a flatfish provides insights into ZW sex chromosome evolution and adaptation to a benthic lifestyle.</title>
        <authorList>
            <person name="Chen S."/>
            <person name="Zhang G."/>
            <person name="Shao C."/>
            <person name="Huang Q."/>
            <person name="Liu G."/>
            <person name="Zhang P."/>
            <person name="Song W."/>
            <person name="An N."/>
            <person name="Chalopin D."/>
            <person name="Volff J.N."/>
            <person name="Hong Y."/>
            <person name="Li Q."/>
            <person name="Sha Z."/>
            <person name="Zhou H."/>
            <person name="Xie M."/>
            <person name="Yu Q."/>
            <person name="Liu Y."/>
            <person name="Xiang H."/>
            <person name="Wang N."/>
            <person name="Wu K."/>
            <person name="Yang C."/>
            <person name="Zhou Q."/>
            <person name="Liao X."/>
            <person name="Yang L."/>
            <person name="Hu Q."/>
            <person name="Zhang J."/>
            <person name="Meng L."/>
            <person name="Jin L."/>
            <person name="Tian Y."/>
            <person name="Lian J."/>
            <person name="Yang J."/>
            <person name="Miao G."/>
            <person name="Liu S."/>
            <person name="Liang Z."/>
            <person name="Yan F."/>
            <person name="Li Y."/>
            <person name="Sun B."/>
            <person name="Zhang H."/>
            <person name="Zhang J."/>
            <person name="Zhu Y."/>
            <person name="Du M."/>
            <person name="Zhao Y."/>
            <person name="Schartl M."/>
            <person name="Tang Q."/>
            <person name="Wang J."/>
        </authorList>
    </citation>
    <scope>NUCLEOTIDE SEQUENCE</scope>
</reference>
<evidence type="ECO:0000256" key="7">
    <source>
        <dbReference type="SAM" id="MobiDB-lite"/>
    </source>
</evidence>
<keyword evidence="2" id="KW-0964">Secreted</keyword>
<keyword evidence="4" id="KW-0677">Repeat</keyword>
<dbReference type="CDD" id="cd00094">
    <property type="entry name" value="HX"/>
    <property type="match status" value="1"/>
</dbReference>
<comment type="subcellular location">
    <subcellularLocation>
        <location evidence="1">Secreted</location>
    </subcellularLocation>
</comment>
<dbReference type="InterPro" id="IPR018487">
    <property type="entry name" value="Hemopexin-like_repeat"/>
</dbReference>
<keyword evidence="3 8" id="KW-0732">Signal</keyword>
<keyword evidence="5" id="KW-0325">Glycoprotein</keyword>
<proteinExistence type="predicted"/>
<evidence type="ECO:0000256" key="6">
    <source>
        <dbReference type="PROSITE-ProRule" id="PRU01011"/>
    </source>
</evidence>
<dbReference type="AlphaFoldDB" id="A0A3P8V4Z9"/>
<dbReference type="FunCoup" id="A0A3P8V4Z9">
    <property type="interactions" value="1437"/>
</dbReference>
<dbReference type="GO" id="GO:0071391">
    <property type="term" value="P:cellular response to estrogen stimulus"/>
    <property type="evidence" value="ECO:0007669"/>
    <property type="project" value="Ensembl"/>
</dbReference>
<evidence type="ECO:0000256" key="2">
    <source>
        <dbReference type="ARBA" id="ARBA00022525"/>
    </source>
</evidence>
<dbReference type="InParanoid" id="A0A3P8V4Z9"/>
<dbReference type="Gene3D" id="2.110.10.10">
    <property type="entry name" value="Hemopexin-like domain"/>
    <property type="match status" value="2"/>
</dbReference>
<dbReference type="OrthoDB" id="8953614at2759"/>
<dbReference type="PANTHER" id="PTHR22917">
    <property type="entry name" value="HEMOPEXIN DOMAIN-CONTAINING PROTEIN"/>
    <property type="match status" value="1"/>
</dbReference>
<dbReference type="SMART" id="SM00120">
    <property type="entry name" value="HX"/>
    <property type="match status" value="4"/>
</dbReference>
<dbReference type="PANTHER" id="PTHR22917:SF10">
    <property type="entry name" value="HEMOPEXIN"/>
    <property type="match status" value="1"/>
</dbReference>
<dbReference type="Pfam" id="PF00045">
    <property type="entry name" value="Hemopexin"/>
    <property type="match status" value="1"/>
</dbReference>
<dbReference type="PROSITE" id="PS51642">
    <property type="entry name" value="HEMOPEXIN_2"/>
    <property type="match status" value="3"/>
</dbReference>
<dbReference type="SMR" id="A0A3P8V4Z9"/>
<dbReference type="InterPro" id="IPR036375">
    <property type="entry name" value="Hemopexin-like_dom_sf"/>
</dbReference>
<evidence type="ECO:0000256" key="4">
    <source>
        <dbReference type="ARBA" id="ARBA00022737"/>
    </source>
</evidence>
<dbReference type="Ensembl" id="ENSCSET00000009292.1">
    <property type="protein sequence ID" value="ENSCSEP00000009184.1"/>
    <property type="gene ID" value="ENSCSEG00000005891.1"/>
</dbReference>
<feature type="signal peptide" evidence="8">
    <location>
        <begin position="1"/>
        <end position="19"/>
    </location>
</feature>